<evidence type="ECO:0000313" key="2">
    <source>
        <dbReference type="EMBL" id="CAI5709400.1"/>
    </source>
</evidence>
<feature type="region of interest" description="Disordered" evidence="1">
    <location>
        <begin position="417"/>
        <end position="463"/>
    </location>
</feature>
<comment type="caution">
    <text evidence="2">The sequence shown here is derived from an EMBL/GenBank/DDBJ whole genome shotgun (WGS) entry which is preliminary data.</text>
</comment>
<gene>
    <name evidence="2" type="ORF">PDE001_LOCUS253</name>
</gene>
<reference evidence="2" key="1">
    <citation type="submission" date="2022-12" db="EMBL/GenBank/DDBJ databases">
        <authorList>
            <person name="Webb A."/>
        </authorList>
    </citation>
    <scope>NUCLEOTIDE SEQUENCE</scope>
    <source>
        <strain evidence="2">Pd1</strain>
    </source>
</reference>
<sequence length="463" mass="50878">MSVSSPKQAALETKSWALDHQNRLTDTSSKEATLIHSERAGKKASPSKKQGRQNSTERKKTHTDMTDAVEPEQEQDVEMQQIQSSEKDEEVSVISSQVLPPDGNFDLLQTNPDSNWSLLTPSRHRHAVDSELTSPHLLSSCGSNGVCSPSKFFKSPLRTSLQTSTTLQHHNVVPIRLATPKRLLEATDSLCQQNKQKNVLTTDVGEASAAVKFGTEQEIVQERIQLSTETNRGSLTTLSEHDSFFSFENSLSPLMSAEEFENSFMPMKLSPLVSHSYELPRLLPTFSELELFGDGGSRSVAHAYNSTPSIIQTPKKKPSRKRGISSLAGGGISAPGSASGLVSSNFFADSFPNIQASTSATPGQDERSKIGSHSVMKLKLHTSFGLSPSLLDSHPTREYQAINNSLKRKKYMHRRNAEDKRLQTSSSSKVQRKLLQTPVKSSTSPRTITRSPLHPWNGPTSQS</sequence>
<feature type="compositionally biased region" description="Basic and acidic residues" evidence="1">
    <location>
        <begin position="55"/>
        <end position="65"/>
    </location>
</feature>
<proteinExistence type="predicted"/>
<name>A0AAV0SZC3_9STRA</name>
<feature type="compositionally biased region" description="Acidic residues" evidence="1">
    <location>
        <begin position="67"/>
        <end position="77"/>
    </location>
</feature>
<dbReference type="Proteomes" id="UP001162029">
    <property type="component" value="Unassembled WGS sequence"/>
</dbReference>
<dbReference type="EMBL" id="CANTFM010000039">
    <property type="protein sequence ID" value="CAI5709400.1"/>
    <property type="molecule type" value="Genomic_DNA"/>
</dbReference>
<feature type="compositionally biased region" description="Basic residues" evidence="1">
    <location>
        <begin position="314"/>
        <end position="323"/>
    </location>
</feature>
<evidence type="ECO:0000313" key="3">
    <source>
        <dbReference type="Proteomes" id="UP001162029"/>
    </source>
</evidence>
<dbReference type="AlphaFoldDB" id="A0AAV0SZC3"/>
<feature type="region of interest" description="Disordered" evidence="1">
    <location>
        <begin position="1"/>
        <end position="93"/>
    </location>
</feature>
<keyword evidence="3" id="KW-1185">Reference proteome</keyword>
<protein>
    <submittedName>
        <fullName evidence="2">Uncharacterized protein</fullName>
    </submittedName>
</protein>
<feature type="compositionally biased region" description="Low complexity" evidence="1">
    <location>
        <begin position="441"/>
        <end position="452"/>
    </location>
</feature>
<feature type="region of interest" description="Disordered" evidence="1">
    <location>
        <begin position="309"/>
        <end position="330"/>
    </location>
</feature>
<evidence type="ECO:0000256" key="1">
    <source>
        <dbReference type="SAM" id="MobiDB-lite"/>
    </source>
</evidence>
<accession>A0AAV0SZC3</accession>
<organism evidence="2 3">
    <name type="scientific">Peronospora destructor</name>
    <dbReference type="NCBI Taxonomy" id="86335"/>
    <lineage>
        <taxon>Eukaryota</taxon>
        <taxon>Sar</taxon>
        <taxon>Stramenopiles</taxon>
        <taxon>Oomycota</taxon>
        <taxon>Peronosporomycetes</taxon>
        <taxon>Peronosporales</taxon>
        <taxon>Peronosporaceae</taxon>
        <taxon>Peronospora</taxon>
    </lineage>
</organism>